<dbReference type="EMBL" id="LSBJ02000004">
    <property type="protein sequence ID" value="OAQ67172.1"/>
    <property type="molecule type" value="Genomic_DNA"/>
</dbReference>
<evidence type="ECO:0000313" key="2">
    <source>
        <dbReference type="Proteomes" id="UP000078397"/>
    </source>
</evidence>
<proteinExistence type="predicted"/>
<dbReference type="RefSeq" id="XP_018144259.1">
    <property type="nucleotide sequence ID" value="XM_018287293.1"/>
</dbReference>
<keyword evidence="2" id="KW-1185">Reference proteome</keyword>
<accession>A0A179FNK3</accession>
<reference evidence="1 2" key="1">
    <citation type="journal article" date="2016" name="PLoS Pathog.">
        <title>Biosynthesis of antibiotic leucinostatins in bio-control fungus Purpureocillium lilacinum and their inhibition on phytophthora revealed by genome mining.</title>
        <authorList>
            <person name="Wang G."/>
            <person name="Liu Z."/>
            <person name="Lin R."/>
            <person name="Li E."/>
            <person name="Mao Z."/>
            <person name="Ling J."/>
            <person name="Yang Y."/>
            <person name="Yin W.B."/>
            <person name="Xie B."/>
        </authorList>
    </citation>
    <scope>NUCLEOTIDE SEQUENCE [LARGE SCALE GENOMIC DNA]</scope>
    <source>
        <strain evidence="1">170</strain>
    </source>
</reference>
<name>A0A179FNK3_METCM</name>
<comment type="caution">
    <text evidence="1">The sequence shown here is derived from an EMBL/GenBank/DDBJ whole genome shotgun (WGS) entry which is preliminary data.</text>
</comment>
<dbReference type="KEGG" id="pchm:VFPPC_08617"/>
<dbReference type="GeneID" id="28851287"/>
<gene>
    <name evidence="1" type="ORF">VFPPC_08617</name>
</gene>
<protein>
    <submittedName>
        <fullName evidence="1">Uncharacterized protein</fullName>
    </submittedName>
</protein>
<organism evidence="1 2">
    <name type="scientific">Pochonia chlamydosporia 170</name>
    <dbReference type="NCBI Taxonomy" id="1380566"/>
    <lineage>
        <taxon>Eukaryota</taxon>
        <taxon>Fungi</taxon>
        <taxon>Dikarya</taxon>
        <taxon>Ascomycota</taxon>
        <taxon>Pezizomycotina</taxon>
        <taxon>Sordariomycetes</taxon>
        <taxon>Hypocreomycetidae</taxon>
        <taxon>Hypocreales</taxon>
        <taxon>Clavicipitaceae</taxon>
        <taxon>Pochonia</taxon>
    </lineage>
</organism>
<sequence>MAKTHFRGSLYSAVCQEVYGSRRELEKDGHGCPKEPCLQDPSQHGLAHRYSVKPCVNSETSDLPITCATESKITHNRTYRGPGRPTLTDMMEYTTNATVTVPPFKKRRSA</sequence>
<evidence type="ECO:0000313" key="1">
    <source>
        <dbReference type="EMBL" id="OAQ67172.1"/>
    </source>
</evidence>
<dbReference type="Proteomes" id="UP000078397">
    <property type="component" value="Unassembled WGS sequence"/>
</dbReference>
<dbReference type="AlphaFoldDB" id="A0A179FNK3"/>